<dbReference type="EMBL" id="JAVDQG010000001">
    <property type="protein sequence ID" value="MDR6224381.1"/>
    <property type="molecule type" value="Genomic_DNA"/>
</dbReference>
<keyword evidence="3" id="KW-1185">Reference proteome</keyword>
<comment type="caution">
    <text evidence="2">The sequence shown here is derived from an EMBL/GenBank/DDBJ whole genome shotgun (WGS) entry which is preliminary data.</text>
</comment>
<dbReference type="RefSeq" id="WP_309861654.1">
    <property type="nucleotide sequence ID" value="NZ_JAVDQG010000001.1"/>
</dbReference>
<dbReference type="Pfam" id="PF08905">
    <property type="entry name" value="DUF1850"/>
    <property type="match status" value="1"/>
</dbReference>
<evidence type="ECO:0000313" key="2">
    <source>
        <dbReference type="EMBL" id="MDR6224381.1"/>
    </source>
</evidence>
<gene>
    <name evidence="2" type="ORF">JOE21_000369</name>
</gene>
<accession>A0ABU1IHY2</accession>
<evidence type="ECO:0000313" key="3">
    <source>
        <dbReference type="Proteomes" id="UP001185012"/>
    </source>
</evidence>
<keyword evidence="1" id="KW-0472">Membrane</keyword>
<reference evidence="2 3" key="1">
    <citation type="submission" date="2023-07" db="EMBL/GenBank/DDBJ databases">
        <title>Genomic Encyclopedia of Type Strains, Phase IV (KMG-IV): sequencing the most valuable type-strain genomes for metagenomic binning, comparative biology and taxonomic classification.</title>
        <authorList>
            <person name="Goeker M."/>
        </authorList>
    </citation>
    <scope>NUCLEOTIDE SEQUENCE [LARGE SCALE GENOMIC DNA]</scope>
    <source>
        <strain evidence="2 3">DSM 45903</strain>
    </source>
</reference>
<feature type="transmembrane region" description="Helical" evidence="1">
    <location>
        <begin position="12"/>
        <end position="29"/>
    </location>
</feature>
<sequence length="169" mass="19731">MKGSLPPCALQWAGALFLFITCVWLWWPLDTLQVTDAETAEVYFRLPAREGETIRLSWIHSVERTPWVEEYEMVDGRFSLREVRVQSFGAGVDVEASEVINREGWVVMRGIDRSDPVLSFWYSPRVRYQLEVDGHSLELEQRVEHNRPLEIRMETWSRLWIMIDGGGGF</sequence>
<keyword evidence="1" id="KW-1133">Transmembrane helix</keyword>
<keyword evidence="1" id="KW-0812">Transmembrane</keyword>
<organism evidence="2 3">
    <name type="scientific">Desmospora profundinema</name>
    <dbReference type="NCBI Taxonomy" id="1571184"/>
    <lineage>
        <taxon>Bacteria</taxon>
        <taxon>Bacillati</taxon>
        <taxon>Bacillota</taxon>
        <taxon>Bacilli</taxon>
        <taxon>Bacillales</taxon>
        <taxon>Thermoactinomycetaceae</taxon>
        <taxon>Desmospora</taxon>
    </lineage>
</organism>
<evidence type="ECO:0000256" key="1">
    <source>
        <dbReference type="SAM" id="Phobius"/>
    </source>
</evidence>
<dbReference type="InterPro" id="IPR015001">
    <property type="entry name" value="DUF1850"/>
</dbReference>
<name>A0ABU1IHY2_9BACL</name>
<protein>
    <recommendedName>
        <fullName evidence="4">DUF1850 domain-containing protein</fullName>
    </recommendedName>
</protein>
<dbReference type="Proteomes" id="UP001185012">
    <property type="component" value="Unassembled WGS sequence"/>
</dbReference>
<evidence type="ECO:0008006" key="4">
    <source>
        <dbReference type="Google" id="ProtNLM"/>
    </source>
</evidence>
<proteinExistence type="predicted"/>